<dbReference type="GO" id="GO:0016020">
    <property type="term" value="C:membrane"/>
    <property type="evidence" value="ECO:0007669"/>
    <property type="project" value="TreeGrafter"/>
</dbReference>
<dbReference type="InterPro" id="IPR040108">
    <property type="entry name" value="Laa1/Sip1/HEATR5"/>
</dbReference>
<evidence type="ECO:0000256" key="2">
    <source>
        <dbReference type="SAM" id="MobiDB-lite"/>
    </source>
</evidence>
<gene>
    <name evidence="4" type="ORF">FFLO_01436</name>
</gene>
<feature type="region of interest" description="Disordered" evidence="2">
    <location>
        <begin position="274"/>
        <end position="296"/>
    </location>
</feature>
<proteinExistence type="inferred from homology"/>
<dbReference type="InterPro" id="IPR046837">
    <property type="entry name" value="Laa1/Sip1/HEATR5-like_HEAT"/>
</dbReference>
<dbReference type="GO" id="GO:0008104">
    <property type="term" value="P:intracellular protein localization"/>
    <property type="evidence" value="ECO:0007669"/>
    <property type="project" value="TreeGrafter"/>
</dbReference>
<feature type="region of interest" description="Disordered" evidence="2">
    <location>
        <begin position="1998"/>
        <end position="2021"/>
    </location>
</feature>
<evidence type="ECO:0000256" key="1">
    <source>
        <dbReference type="ARBA" id="ARBA00008304"/>
    </source>
</evidence>
<evidence type="ECO:0000313" key="5">
    <source>
        <dbReference type="Proteomes" id="UP000812966"/>
    </source>
</evidence>
<organism evidence="4 5">
    <name type="scientific">Filobasidium floriforme</name>
    <dbReference type="NCBI Taxonomy" id="5210"/>
    <lineage>
        <taxon>Eukaryota</taxon>
        <taxon>Fungi</taxon>
        <taxon>Dikarya</taxon>
        <taxon>Basidiomycota</taxon>
        <taxon>Agaricomycotina</taxon>
        <taxon>Tremellomycetes</taxon>
        <taxon>Filobasidiales</taxon>
        <taxon>Filobasidiaceae</taxon>
        <taxon>Filobasidium</taxon>
    </lineage>
</organism>
<sequence length="2021" mass="218093">MSGEADDPSTASFNFDENRFKAPGSEGKLLLWLKDVERAIDHVAEADLQSSVDSLHSTFTKLLVYSAQTTSSLPKPGRPARQIIARSIIKLHRRIESRTLFDLVQELLKVVVDNNGNVLKGGTDSTYRVACWYVVGEVMKAHGANMMSLMSEIAVTVVKIVRATSQPVLLRVQAVSALTKSLSSAGRAVPDPIAKDLLRYLKNGLSDNALAVQRTCAEALAALRECTSVITTLSDIENIITLVVKALDKTDHPTKRAMSKLVAHLLAFTQDASSVVAPPPDKKGKKAGPAGDDNEDPITIVTSAAAEVTTSLLTPQAMLKILSAHFNRSPPPARRTRNAIFDIYATLLERLGSNYVEARYAEILEHFIVEVVDQARNKTTSHEAATVREMVGLVLREVIAVRSLSEQGQGMAVREIADKYMKRWPAVLPGATEPSEMVLLVILRELAELLRQLGTAAPVIQDAVQEPLLRLLSHPRESVRLHSAWCLRVYCATTPLRLPKVLNALVEALDKDIVLMGNPSAPAELSARANGKATAIGALMAVIPDRPLYVSHDISTRVLDTAVQLLKRSGEHDFKVAEVEVHVAWTLMSGLMTLGPTFVASHLPQLLVLWRNSLPKPTSKDTSVGERGEKEWAFLLDVREYTLSAILTFLQNNKELTTLDVARRLTSLLTNTLNFVNGFATAYSDYLREQQQNPNVPVGATRSAMTLATREHELRRRVLQCFGTLGNSSATEGVQPALVQAAVGILADPDVSGLPGTQPQTTNHAAIGPFTDVWSTSDGYGFGICSADATAGQREAFTRKETLNRDLVEQRLQNLLTKPVLPMLENDRLSVLYRSSSDTNATMKAVPAATGVVDAALELFEVLLIHQNSETLMQATTLMTNHLRSPKLDRSPGRKQAVHYNIIMSLKSALAHGERFATRKSRDNMSDTGVLVNLRALLQDAVVDREEPIREAAGSAFGSLIGIAGGSYVNNQTQWLVDQLVQNRVPESRAGCALALSCVYERIGGLSAGTLLKTLVNVLSSLSTDPHPVVHYWSLRALSRIVDFASLAYSPFVDQTMDMIVTSYMAETHEPDGGSVGSANMRGDLPAYPAMCRLLHALIGVIGPEMQDKTPTQETSLMLVKEFGEDRQDGLAVEAIRCTQQLLMFAPNAVDTAQLVTTFQAHLEAGHGPLRIATITALYQVVQRDAALMSKLGGNRLVEILFGLLDEDPTIDGVRQIILSWIQQTSASMPAGWIALCQRIINKSTTAPKQDITKSVLTGFQDDEGQSLGSGTSALEAAAPARWRTQLFALECVHAVVAAVIASGRREHFDIVAARQSGLPVELLLVARLSDLIKMAFAASTASTSEVRLQGLQVLQDVVVNFAQSPDPDFPQALLLEQHQAPIAAALTPSFGTDSAPEVLASAIDVCAVFIGSGVVREVSRMGRILKLLTGALMRCSEGTTEPLGDVENLSSNAAVTLKLAALTAWAQLRVSSETQTFLRDVVQPHQAMLNRLWVGTLKDYALLRVDPEAGSGLSSGGMDLAQSGLGRETLLPYYKKSATVILEALALAMKVHIDESVLEAFGYHQAREQGSDVTVSTIRPEPLPNFFVVYGLAFETISRSFGNPSAKLESIAAAKALQTLVKPIYSGAALFSSSIFDELCTLCYRIAIGEGAALRTEMMQIMSGFACSRGTSGDQDQIRRVVAVITYTLRVSVGTAEAPSNFLPSDALVDKIQMLSTGFQAFTSAIAALDAGTRFHAFLVGIQLYTDLLRDESNEQDVAGPTLPAFKMLLDAGSTYSPQLEMLGKAIHSVLSAALSNLDDVRGREGPAAVIKSKNNMLLVVLVLTNLGASVKVSQDVVEQACYTIGQRVKAGGQIGLVAMQCARALLQSANRGNTALQLGVSQIVPELVQFLASAATVAETVQADDPLIATTDEVIKILVSFVATFDDDSKPRVYMVLVPSLIVLLTPDQANPIHNLAVRHLLALAGQAPTAFKDAANTLEPEQRDRLETSIRQSVASTHATNARAPVAAKPQISLKSFG</sequence>
<dbReference type="InterPro" id="IPR016024">
    <property type="entry name" value="ARM-type_fold"/>
</dbReference>
<dbReference type="SUPFAM" id="SSF48371">
    <property type="entry name" value="ARM repeat"/>
    <property type="match status" value="3"/>
</dbReference>
<accession>A0A8K0JR68</accession>
<dbReference type="GO" id="GO:0006897">
    <property type="term" value="P:endocytosis"/>
    <property type="evidence" value="ECO:0007669"/>
    <property type="project" value="TreeGrafter"/>
</dbReference>
<dbReference type="Gene3D" id="1.25.10.10">
    <property type="entry name" value="Leucine-rich Repeat Variant"/>
    <property type="match status" value="3"/>
</dbReference>
<dbReference type="InterPro" id="IPR011989">
    <property type="entry name" value="ARM-like"/>
</dbReference>
<dbReference type="Proteomes" id="UP000812966">
    <property type="component" value="Unassembled WGS sequence"/>
</dbReference>
<evidence type="ECO:0000313" key="4">
    <source>
        <dbReference type="EMBL" id="KAG7563128.1"/>
    </source>
</evidence>
<dbReference type="PANTHER" id="PTHR21663">
    <property type="entry name" value="HYPOTHETICAL HEAT DOMAIN-CONTAINING"/>
    <property type="match status" value="1"/>
</dbReference>
<comment type="similarity">
    <text evidence="1">Belongs to the HEATR5 family.</text>
</comment>
<dbReference type="Pfam" id="PF20210">
    <property type="entry name" value="Laa1_Sip1_HTR5"/>
    <property type="match status" value="1"/>
</dbReference>
<dbReference type="GO" id="GO:0005794">
    <property type="term" value="C:Golgi apparatus"/>
    <property type="evidence" value="ECO:0007669"/>
    <property type="project" value="TreeGrafter"/>
</dbReference>
<feature type="domain" description="LAA1-like C-terminal TPR repeats" evidence="3">
    <location>
        <begin position="1841"/>
        <end position="2004"/>
    </location>
</feature>
<dbReference type="GO" id="GO:0042147">
    <property type="term" value="P:retrograde transport, endosome to Golgi"/>
    <property type="evidence" value="ECO:0007669"/>
    <property type="project" value="TreeGrafter"/>
</dbReference>
<keyword evidence="5" id="KW-1185">Reference proteome</keyword>
<name>A0A8K0JR68_9TREE</name>
<reference evidence="4" key="1">
    <citation type="submission" date="2020-04" db="EMBL/GenBank/DDBJ databases">
        <title>Analysis of mating type loci in Filobasidium floriforme.</title>
        <authorList>
            <person name="Nowrousian M."/>
        </authorList>
    </citation>
    <scope>NUCLEOTIDE SEQUENCE</scope>
    <source>
        <strain evidence="4">CBS 6242</strain>
    </source>
</reference>
<evidence type="ECO:0000259" key="3">
    <source>
        <dbReference type="Pfam" id="PF25808"/>
    </source>
</evidence>
<dbReference type="Pfam" id="PF25808">
    <property type="entry name" value="TPR_LAA1_C"/>
    <property type="match status" value="1"/>
</dbReference>
<protein>
    <recommendedName>
        <fullName evidence="3">LAA1-like C-terminal TPR repeats domain-containing protein</fullName>
    </recommendedName>
</protein>
<comment type="caution">
    <text evidence="4">The sequence shown here is derived from an EMBL/GenBank/DDBJ whole genome shotgun (WGS) entry which is preliminary data.</text>
</comment>
<dbReference type="PANTHER" id="PTHR21663:SF0">
    <property type="entry name" value="HEAT REPEAT-CONTAINING PROTEIN 5B"/>
    <property type="match status" value="1"/>
</dbReference>
<dbReference type="InterPro" id="IPR057981">
    <property type="entry name" value="TPR_LAA1-like_C"/>
</dbReference>
<dbReference type="GO" id="GO:0005829">
    <property type="term" value="C:cytosol"/>
    <property type="evidence" value="ECO:0007669"/>
    <property type="project" value="GOC"/>
</dbReference>
<dbReference type="EMBL" id="JABELV010000020">
    <property type="protein sequence ID" value="KAG7563128.1"/>
    <property type="molecule type" value="Genomic_DNA"/>
</dbReference>
<dbReference type="GO" id="GO:0030139">
    <property type="term" value="C:endocytic vesicle"/>
    <property type="evidence" value="ECO:0007669"/>
    <property type="project" value="TreeGrafter"/>
</dbReference>